<evidence type="ECO:0000256" key="8">
    <source>
        <dbReference type="ARBA" id="ARBA00037071"/>
    </source>
</evidence>
<organism evidence="12 13">
    <name type="scientific">Nitratireductor thuwali</name>
    <dbReference type="NCBI Taxonomy" id="2267699"/>
    <lineage>
        <taxon>Bacteria</taxon>
        <taxon>Pseudomonadati</taxon>
        <taxon>Pseudomonadota</taxon>
        <taxon>Alphaproteobacteria</taxon>
        <taxon>Hyphomicrobiales</taxon>
        <taxon>Phyllobacteriaceae</taxon>
        <taxon>Nitratireductor</taxon>
    </lineage>
</organism>
<evidence type="ECO:0000256" key="9">
    <source>
        <dbReference type="PROSITE-ProRule" id="PRU00277"/>
    </source>
</evidence>
<protein>
    <recommendedName>
        <fullName evidence="10">Peptidyl-prolyl cis-trans isomerase</fullName>
        <ecNumber evidence="10">5.2.1.8</ecNumber>
    </recommendedName>
</protein>
<dbReference type="PROSITE" id="PS50059">
    <property type="entry name" value="FKBP_PPIASE"/>
    <property type="match status" value="1"/>
</dbReference>
<dbReference type="PANTHER" id="PTHR47861:SF3">
    <property type="entry name" value="FKBP-TYPE PEPTIDYL-PROLYL CIS-TRANS ISOMERASE SLYD"/>
    <property type="match status" value="1"/>
</dbReference>
<evidence type="ECO:0000256" key="10">
    <source>
        <dbReference type="RuleBase" id="RU003915"/>
    </source>
</evidence>
<dbReference type="Gene3D" id="3.10.50.40">
    <property type="match status" value="1"/>
</dbReference>
<comment type="function">
    <text evidence="8">Also involved in hydrogenase metallocenter assembly, probably by participating in the nickel insertion step. This function in hydrogenase biosynthesis requires chaperone activity and the presence of the metal-binding domain, but not PPIase activity.</text>
</comment>
<evidence type="ECO:0000256" key="7">
    <source>
        <dbReference type="ARBA" id="ARBA00023235"/>
    </source>
</evidence>
<dbReference type="RefSeq" id="WP_338528692.1">
    <property type="nucleotide sequence ID" value="NZ_CP030941.1"/>
</dbReference>
<dbReference type="Proteomes" id="UP001342418">
    <property type="component" value="Chromosome"/>
</dbReference>
<comment type="subcellular location">
    <subcellularLocation>
        <location evidence="2">Cytoplasm</location>
    </subcellularLocation>
</comment>
<dbReference type="PANTHER" id="PTHR47861">
    <property type="entry name" value="FKBP-TYPE PEPTIDYL-PROLYL CIS-TRANS ISOMERASE SLYD"/>
    <property type="match status" value="1"/>
</dbReference>
<feature type="domain" description="PPIase FKBP-type" evidence="11">
    <location>
        <begin position="7"/>
        <end position="101"/>
    </location>
</feature>
<dbReference type="Pfam" id="PF00254">
    <property type="entry name" value="FKBP_C"/>
    <property type="match status" value="1"/>
</dbReference>
<name>A0ABY5MG72_9HYPH</name>
<keyword evidence="7 9" id="KW-0413">Isomerase</keyword>
<keyword evidence="13" id="KW-1185">Reference proteome</keyword>
<reference evidence="12 13" key="1">
    <citation type="submission" date="2018-07" db="EMBL/GenBank/DDBJ databases">
        <title>Genome sequence of Nitratireductor thuwali#1536.</title>
        <authorList>
            <person name="Michoud G."/>
            <person name="Merlino G."/>
            <person name="Sefrji F.O."/>
            <person name="Daffonchio D."/>
        </authorList>
    </citation>
    <scope>NUCLEOTIDE SEQUENCE [LARGE SCALE GENOMIC DNA]</scope>
    <source>
        <strain evidence="13">Nit1536</strain>
    </source>
</reference>
<dbReference type="EMBL" id="CP030941">
    <property type="protein sequence ID" value="UUP16254.1"/>
    <property type="molecule type" value="Genomic_DNA"/>
</dbReference>
<dbReference type="SUPFAM" id="SSF54534">
    <property type="entry name" value="FKBP-like"/>
    <property type="match status" value="1"/>
</dbReference>
<evidence type="ECO:0000256" key="3">
    <source>
        <dbReference type="ARBA" id="ARBA00006577"/>
    </source>
</evidence>
<evidence type="ECO:0000256" key="1">
    <source>
        <dbReference type="ARBA" id="ARBA00000971"/>
    </source>
</evidence>
<dbReference type="InterPro" id="IPR046357">
    <property type="entry name" value="PPIase_dom_sf"/>
</dbReference>
<sequence>MSEAKSGDVVRVHYTGKLEDGTEFDSSVGRDPLEFQLGGGQIIPGLEKQVEGMNIGEKSTVTIPADQAYGPRDERQIQTVPREAFPTDLDLKLGASLQATTPEGRQIPLTVVDMNDQEVTVDANHPLAGHDLVFDVELVEIVGRADQAAPAPQQ</sequence>
<dbReference type="GO" id="GO:0003755">
    <property type="term" value="F:peptidyl-prolyl cis-trans isomerase activity"/>
    <property type="evidence" value="ECO:0007669"/>
    <property type="project" value="UniProtKB-EC"/>
</dbReference>
<comment type="catalytic activity">
    <reaction evidence="1 9 10">
        <text>[protein]-peptidylproline (omega=180) = [protein]-peptidylproline (omega=0)</text>
        <dbReference type="Rhea" id="RHEA:16237"/>
        <dbReference type="Rhea" id="RHEA-COMP:10747"/>
        <dbReference type="Rhea" id="RHEA-COMP:10748"/>
        <dbReference type="ChEBI" id="CHEBI:83833"/>
        <dbReference type="ChEBI" id="CHEBI:83834"/>
        <dbReference type="EC" id="5.2.1.8"/>
    </reaction>
</comment>
<dbReference type="EC" id="5.2.1.8" evidence="10"/>
<evidence type="ECO:0000256" key="4">
    <source>
        <dbReference type="ARBA" id="ARBA00022490"/>
    </source>
</evidence>
<evidence type="ECO:0000256" key="5">
    <source>
        <dbReference type="ARBA" id="ARBA00023110"/>
    </source>
</evidence>
<evidence type="ECO:0000259" key="11">
    <source>
        <dbReference type="PROSITE" id="PS50059"/>
    </source>
</evidence>
<keyword evidence="4" id="KW-0963">Cytoplasm</keyword>
<keyword evidence="5 9" id="KW-0697">Rotamase</keyword>
<comment type="similarity">
    <text evidence="3 10">Belongs to the FKBP-type PPIase family.</text>
</comment>
<evidence type="ECO:0000313" key="13">
    <source>
        <dbReference type="Proteomes" id="UP001342418"/>
    </source>
</evidence>
<keyword evidence="6" id="KW-0143">Chaperone</keyword>
<accession>A0ABY5MG72</accession>
<evidence type="ECO:0000256" key="6">
    <source>
        <dbReference type="ARBA" id="ARBA00023186"/>
    </source>
</evidence>
<evidence type="ECO:0000313" key="12">
    <source>
        <dbReference type="EMBL" id="UUP16254.1"/>
    </source>
</evidence>
<evidence type="ECO:0000256" key="2">
    <source>
        <dbReference type="ARBA" id="ARBA00004496"/>
    </source>
</evidence>
<proteinExistence type="inferred from homology"/>
<gene>
    <name evidence="12" type="primary">fkpB</name>
    <name evidence="12" type="ORF">NTH_00699</name>
</gene>
<dbReference type="InterPro" id="IPR001179">
    <property type="entry name" value="PPIase_FKBP_dom"/>
</dbReference>